<dbReference type="InterPro" id="IPR046508">
    <property type="entry name" value="DUF6686"/>
</dbReference>
<dbReference type="KEGG" id="chu:CHU_1839"/>
<dbReference type="OrthoDB" id="981414at2"/>
<proteinExistence type="predicted"/>
<reference evidence="1 2" key="1">
    <citation type="journal article" date="2007" name="Appl. Environ. Microbiol.">
        <title>Genome sequence of the cellulolytic gliding bacterium Cytophaga hutchinsonii.</title>
        <authorList>
            <person name="Xie G."/>
            <person name="Bruce D.C."/>
            <person name="Challacombe J.F."/>
            <person name="Chertkov O."/>
            <person name="Detter J.C."/>
            <person name="Gilna P."/>
            <person name="Han C.S."/>
            <person name="Lucas S."/>
            <person name="Misra M."/>
            <person name="Myers G.L."/>
            <person name="Richardson P."/>
            <person name="Tapia R."/>
            <person name="Thayer N."/>
            <person name="Thompson L.S."/>
            <person name="Brettin T.S."/>
            <person name="Henrissat B."/>
            <person name="Wilson D.B."/>
            <person name="McBride M.J."/>
        </authorList>
    </citation>
    <scope>NUCLEOTIDE SEQUENCE [LARGE SCALE GENOMIC DNA]</scope>
    <source>
        <strain evidence="2">ATCC 33406 / DSM 1761 / CIP 103989 / NBRC 15051 / NCIMB 9469 / D465</strain>
    </source>
</reference>
<dbReference type="RefSeq" id="WP_011585223.1">
    <property type="nucleotide sequence ID" value="NC_008255.1"/>
</dbReference>
<sequence length="105" mass="12449">MCNPVLLKSTPTTHLSQCVECKTIFLWHNNFVINYTLPEFDAFREIMNRSAFENNSLPFPDNVERIIVRTPHESINLTFTESEWVHLKEVLDEGQFVLQIYEMMR</sequence>
<accession>A0A6N4SRT0</accession>
<dbReference type="Pfam" id="PF20391">
    <property type="entry name" value="DUF6686"/>
    <property type="match status" value="1"/>
</dbReference>
<evidence type="ECO:0000313" key="2">
    <source>
        <dbReference type="Proteomes" id="UP000001822"/>
    </source>
</evidence>
<dbReference type="AlphaFoldDB" id="A0A6N4SRT0"/>
<evidence type="ECO:0000313" key="1">
    <source>
        <dbReference type="EMBL" id="ABG59106.1"/>
    </source>
</evidence>
<keyword evidence="2" id="KW-1185">Reference proteome</keyword>
<organism evidence="1 2">
    <name type="scientific">Cytophaga hutchinsonii (strain ATCC 33406 / DSM 1761 / CIP 103989 / NBRC 15051 / NCIMB 9469 / D465)</name>
    <dbReference type="NCBI Taxonomy" id="269798"/>
    <lineage>
        <taxon>Bacteria</taxon>
        <taxon>Pseudomonadati</taxon>
        <taxon>Bacteroidota</taxon>
        <taxon>Cytophagia</taxon>
        <taxon>Cytophagales</taxon>
        <taxon>Cytophagaceae</taxon>
        <taxon>Cytophaga</taxon>
    </lineage>
</organism>
<dbReference type="EMBL" id="CP000383">
    <property type="protein sequence ID" value="ABG59106.1"/>
    <property type="molecule type" value="Genomic_DNA"/>
</dbReference>
<dbReference type="Proteomes" id="UP000001822">
    <property type="component" value="Chromosome"/>
</dbReference>
<protein>
    <submittedName>
        <fullName evidence="1">Uncharacterized protein</fullName>
    </submittedName>
</protein>
<name>A0A6N4SRT0_CYTH3</name>
<gene>
    <name evidence="1" type="ordered locus">CHU_1839</name>
</gene>